<accession>A0AAW9SGB2</accession>
<feature type="transmembrane region" description="Helical" evidence="1">
    <location>
        <begin position="292"/>
        <end position="309"/>
    </location>
</feature>
<comment type="caution">
    <text evidence="2">The sequence shown here is derived from an EMBL/GenBank/DDBJ whole genome shotgun (WGS) entry which is preliminary data.</text>
</comment>
<feature type="transmembrane region" description="Helical" evidence="1">
    <location>
        <begin position="16"/>
        <end position="39"/>
    </location>
</feature>
<evidence type="ECO:0000313" key="2">
    <source>
        <dbReference type="EMBL" id="MEN7551625.1"/>
    </source>
</evidence>
<keyword evidence="1" id="KW-0472">Membrane</keyword>
<feature type="transmembrane region" description="Helical" evidence="1">
    <location>
        <begin position="165"/>
        <end position="181"/>
    </location>
</feature>
<feature type="transmembrane region" description="Helical" evidence="1">
    <location>
        <begin position="60"/>
        <end position="79"/>
    </location>
</feature>
<feature type="transmembrane region" description="Helical" evidence="1">
    <location>
        <begin position="344"/>
        <end position="363"/>
    </location>
</feature>
<feature type="transmembrane region" description="Helical" evidence="1">
    <location>
        <begin position="321"/>
        <end position="337"/>
    </location>
</feature>
<name>A0AAW9SGB2_9BACT</name>
<feature type="transmembrane region" description="Helical" evidence="1">
    <location>
        <begin position="141"/>
        <end position="158"/>
    </location>
</feature>
<dbReference type="RefSeq" id="WP_346824405.1">
    <property type="nucleotide sequence ID" value="NZ_JBDKWZ010000024.1"/>
</dbReference>
<evidence type="ECO:0000313" key="3">
    <source>
        <dbReference type="Proteomes" id="UP001403385"/>
    </source>
</evidence>
<sequence length="558" mass="64415">MEAVLTKEPLTGHRKLISIAEVLLIVGFALVPLFVSFPYRINIFLSWEGAYRMANGELPYKDFGLPMGYAFWLVPAMFFKLFGPYLITLVKAQVFMNILAGLSFRSILKSVKINPGLRLVSILVFCISYSFFNFWPWYNHTVIVFQLIGMAFLLKYLLRKPKKWSWLYMAGAGFFVFLSVFTKQDGGGLALMLCLALLLYSSLVDRSIRSMALFLGFFALAAIIFIGPFLPYGFSYWFNYGQVPHYSRLSALDFITEILGNSQWLKFYLLVVGLIVFQQVKSVKEAFHDKTFMVFFLMTLGILVEAALYQVTSYVPPDNNIFFHSFAFAFIMAMLFPKVPFHRPWVMLVACTLVMVWWSGTYWKYTQRIMQKAMPGLFVVENKEVVSKNTWSNQGEGSVQKPNTSEWVYTDLKAFQKVYMPESTVKGIEKLMNLPLVKEKGKALKVLNMTELTPLAYEMGFELPKSQEHPLWYHKGVCAFDKEVEDFCQKIRQNEYDLVLFEYLPGLNNFYPFEVRECLKKHYQQVDTFDAPRSDGLNPIEVFIRKEAPGGELTEVVE</sequence>
<organism evidence="2 3">
    <name type="scientific">Rapidithrix thailandica</name>
    <dbReference type="NCBI Taxonomy" id="413964"/>
    <lineage>
        <taxon>Bacteria</taxon>
        <taxon>Pseudomonadati</taxon>
        <taxon>Bacteroidota</taxon>
        <taxon>Cytophagia</taxon>
        <taxon>Cytophagales</taxon>
        <taxon>Flammeovirgaceae</taxon>
        <taxon>Rapidithrix</taxon>
    </lineage>
</organism>
<protein>
    <recommendedName>
        <fullName evidence="4">Glycosyltransferase RgtA/B/C/D-like domain-containing protein</fullName>
    </recommendedName>
</protein>
<evidence type="ECO:0008006" key="4">
    <source>
        <dbReference type="Google" id="ProtNLM"/>
    </source>
</evidence>
<feature type="transmembrane region" description="Helical" evidence="1">
    <location>
        <begin position="116"/>
        <end position="135"/>
    </location>
</feature>
<keyword evidence="1" id="KW-1133">Transmembrane helix</keyword>
<evidence type="ECO:0000256" key="1">
    <source>
        <dbReference type="SAM" id="Phobius"/>
    </source>
</evidence>
<dbReference type="Proteomes" id="UP001403385">
    <property type="component" value="Unassembled WGS sequence"/>
</dbReference>
<proteinExistence type="predicted"/>
<gene>
    <name evidence="2" type="ORF">AAG747_27165</name>
</gene>
<keyword evidence="1" id="KW-0812">Transmembrane</keyword>
<dbReference type="EMBL" id="JBDKWZ010000024">
    <property type="protein sequence ID" value="MEN7551625.1"/>
    <property type="molecule type" value="Genomic_DNA"/>
</dbReference>
<keyword evidence="3" id="KW-1185">Reference proteome</keyword>
<dbReference type="AlphaFoldDB" id="A0AAW9SGB2"/>
<feature type="transmembrane region" description="Helical" evidence="1">
    <location>
        <begin position="211"/>
        <end position="238"/>
    </location>
</feature>
<reference evidence="2 3" key="1">
    <citation type="submission" date="2024-04" db="EMBL/GenBank/DDBJ databases">
        <title>Novel genus in family Flammeovirgaceae.</title>
        <authorList>
            <person name="Nguyen T.H."/>
            <person name="Vuong T.Q."/>
            <person name="Le H."/>
            <person name="Kim S.-G."/>
        </authorList>
    </citation>
    <scope>NUCLEOTIDE SEQUENCE [LARGE SCALE GENOMIC DNA]</scope>
    <source>
        <strain evidence="2 3">JCM 23209</strain>
    </source>
</reference>
<feature type="transmembrane region" description="Helical" evidence="1">
    <location>
        <begin position="187"/>
        <end position="204"/>
    </location>
</feature>